<dbReference type="EMBL" id="UYRT01021252">
    <property type="protein sequence ID" value="VDK59827.1"/>
    <property type="molecule type" value="Genomic_DNA"/>
</dbReference>
<reference evidence="2 3" key="2">
    <citation type="submission" date="2018-11" db="EMBL/GenBank/DDBJ databases">
        <authorList>
            <consortium name="Pathogen Informatics"/>
        </authorList>
    </citation>
    <scope>NUCLEOTIDE SEQUENCE [LARGE SCALE GENOMIC DNA]</scope>
</reference>
<organism evidence="4">
    <name type="scientific">Gongylonema pulchrum</name>
    <dbReference type="NCBI Taxonomy" id="637853"/>
    <lineage>
        <taxon>Eukaryota</taxon>
        <taxon>Metazoa</taxon>
        <taxon>Ecdysozoa</taxon>
        <taxon>Nematoda</taxon>
        <taxon>Chromadorea</taxon>
        <taxon>Rhabditida</taxon>
        <taxon>Spirurina</taxon>
        <taxon>Spiruromorpha</taxon>
        <taxon>Spiruroidea</taxon>
        <taxon>Gongylonematidae</taxon>
        <taxon>Gongylonema</taxon>
    </lineage>
</organism>
<sequence>MAPLVYALAVVAPAYVPVVVALVCVPAPVLLVFALAVVAPFCAPAVRSEREQALRALVVQSYPVVAVW</sequence>
<dbReference type="AlphaFoldDB" id="A0A183DGJ2"/>
<keyword evidence="1" id="KW-0812">Transmembrane</keyword>
<protein>
    <submittedName>
        <fullName evidence="4">Competence domain-containing protein</fullName>
    </submittedName>
</protein>
<reference evidence="4" key="1">
    <citation type="submission" date="2016-06" db="UniProtKB">
        <authorList>
            <consortium name="WormBaseParasite"/>
        </authorList>
    </citation>
    <scope>IDENTIFICATION</scope>
</reference>
<accession>A0A183DGJ2</accession>
<keyword evidence="1" id="KW-1133">Transmembrane helix</keyword>
<evidence type="ECO:0000313" key="3">
    <source>
        <dbReference type="Proteomes" id="UP000271098"/>
    </source>
</evidence>
<evidence type="ECO:0000256" key="1">
    <source>
        <dbReference type="SAM" id="Phobius"/>
    </source>
</evidence>
<evidence type="ECO:0000313" key="4">
    <source>
        <dbReference type="WBParaSite" id="GPUH_0000784201-mRNA-1"/>
    </source>
</evidence>
<keyword evidence="1" id="KW-0472">Membrane</keyword>
<dbReference type="Proteomes" id="UP000271098">
    <property type="component" value="Unassembled WGS sequence"/>
</dbReference>
<name>A0A183DGJ2_9BILA</name>
<dbReference type="WBParaSite" id="GPUH_0000784201-mRNA-1">
    <property type="protein sequence ID" value="GPUH_0000784201-mRNA-1"/>
    <property type="gene ID" value="GPUH_0000784201"/>
</dbReference>
<keyword evidence="3" id="KW-1185">Reference proteome</keyword>
<proteinExistence type="predicted"/>
<gene>
    <name evidence="2" type="ORF">GPUH_LOCUS7832</name>
</gene>
<evidence type="ECO:0000313" key="2">
    <source>
        <dbReference type="EMBL" id="VDK59827.1"/>
    </source>
</evidence>
<feature type="transmembrane region" description="Helical" evidence="1">
    <location>
        <begin position="20"/>
        <end position="46"/>
    </location>
</feature>